<dbReference type="AlphaFoldDB" id="A0A1T5MMZ6"/>
<sequence>MIDFIRDYVKIIHNAQAACLEVTFKGFVSYDELVEAVEYEIKLIQHYKLKKCLINLRDMRVYPEGGEEYIKAVWFPGVIKSGIRATAFIVPDDLFGKMSMQEAHSYTLESEVMNYDHFNDQDTAMKWLESVTMAMSSSI</sequence>
<dbReference type="OrthoDB" id="981162at2"/>
<dbReference type="RefSeq" id="WP_079690380.1">
    <property type="nucleotide sequence ID" value="NZ_FUZU01000005.1"/>
</dbReference>
<keyword evidence="2" id="KW-1185">Reference proteome</keyword>
<evidence type="ECO:0008006" key="3">
    <source>
        <dbReference type="Google" id="ProtNLM"/>
    </source>
</evidence>
<accession>A0A1T5MMZ6</accession>
<dbReference type="STRING" id="688867.SAMN05660236_5894"/>
<reference evidence="1 2" key="1">
    <citation type="submission" date="2017-02" db="EMBL/GenBank/DDBJ databases">
        <authorList>
            <person name="Peterson S.W."/>
        </authorList>
    </citation>
    <scope>NUCLEOTIDE SEQUENCE [LARGE SCALE GENOMIC DNA]</scope>
    <source>
        <strain evidence="1 2">DSM 25262</strain>
    </source>
</reference>
<dbReference type="EMBL" id="FUZU01000005">
    <property type="protein sequence ID" value="SKC89600.1"/>
    <property type="molecule type" value="Genomic_DNA"/>
</dbReference>
<evidence type="ECO:0000313" key="2">
    <source>
        <dbReference type="Proteomes" id="UP000190961"/>
    </source>
</evidence>
<dbReference type="Proteomes" id="UP000190961">
    <property type="component" value="Unassembled WGS sequence"/>
</dbReference>
<proteinExistence type="predicted"/>
<organism evidence="1 2">
    <name type="scientific">Ohtaekwangia koreensis</name>
    <dbReference type="NCBI Taxonomy" id="688867"/>
    <lineage>
        <taxon>Bacteria</taxon>
        <taxon>Pseudomonadati</taxon>
        <taxon>Bacteroidota</taxon>
        <taxon>Cytophagia</taxon>
        <taxon>Cytophagales</taxon>
        <taxon>Fulvivirgaceae</taxon>
        <taxon>Ohtaekwangia</taxon>
    </lineage>
</organism>
<name>A0A1T5MMZ6_9BACT</name>
<protein>
    <recommendedName>
        <fullName evidence="3">SpoIIAA-like</fullName>
    </recommendedName>
</protein>
<gene>
    <name evidence="1" type="ORF">SAMN05660236_5894</name>
</gene>
<evidence type="ECO:0000313" key="1">
    <source>
        <dbReference type="EMBL" id="SKC89600.1"/>
    </source>
</evidence>